<evidence type="ECO:0000313" key="1">
    <source>
        <dbReference type="EMBL" id="PKY62851.1"/>
    </source>
</evidence>
<accession>A0A2I1HVC6</accession>
<gene>
    <name evidence="1" type="ORF">RhiirA4_490137</name>
</gene>
<organism evidence="1 2">
    <name type="scientific">Rhizophagus irregularis</name>
    <dbReference type="NCBI Taxonomy" id="588596"/>
    <lineage>
        <taxon>Eukaryota</taxon>
        <taxon>Fungi</taxon>
        <taxon>Fungi incertae sedis</taxon>
        <taxon>Mucoromycota</taxon>
        <taxon>Glomeromycotina</taxon>
        <taxon>Glomeromycetes</taxon>
        <taxon>Glomerales</taxon>
        <taxon>Glomeraceae</taxon>
        <taxon>Rhizophagus</taxon>
    </lineage>
</organism>
<dbReference type="Proteomes" id="UP000234323">
    <property type="component" value="Unassembled WGS sequence"/>
</dbReference>
<dbReference type="AlphaFoldDB" id="A0A2I1HVC6"/>
<comment type="caution">
    <text evidence="1">The sequence shown here is derived from an EMBL/GenBank/DDBJ whole genome shotgun (WGS) entry which is preliminary data.</text>
</comment>
<keyword evidence="2" id="KW-1185">Reference proteome</keyword>
<dbReference type="EMBL" id="LLXI01008209">
    <property type="protein sequence ID" value="PKY62851.1"/>
    <property type="molecule type" value="Genomic_DNA"/>
</dbReference>
<evidence type="ECO:0000313" key="2">
    <source>
        <dbReference type="Proteomes" id="UP000234323"/>
    </source>
</evidence>
<dbReference type="VEuPathDB" id="FungiDB:RhiirA1_492984"/>
<proteinExistence type="predicted"/>
<reference evidence="1 2" key="1">
    <citation type="submission" date="2015-10" db="EMBL/GenBank/DDBJ databases">
        <title>Genome analyses suggest a sexual origin of heterokaryosis in a supposedly ancient asexual fungus.</title>
        <authorList>
            <person name="Ropars J."/>
            <person name="Sedzielewska K."/>
            <person name="Noel J."/>
            <person name="Charron P."/>
            <person name="Farinelli L."/>
            <person name="Marton T."/>
            <person name="Kruger M."/>
            <person name="Pelin A."/>
            <person name="Brachmann A."/>
            <person name="Corradi N."/>
        </authorList>
    </citation>
    <scope>NUCLEOTIDE SEQUENCE [LARGE SCALE GENOMIC DNA]</scope>
    <source>
        <strain evidence="1 2">A4</strain>
    </source>
</reference>
<protein>
    <submittedName>
        <fullName evidence="1">Uncharacterized protein</fullName>
    </submittedName>
</protein>
<sequence>MIWKWYCYGQSVERKIEEIKTQNKKKKSRQKIKAELYDKMMEFAAEENDDEEEKFNKRNSLKEKTRGAVRVYKLFIEIGQEKINNVKETFVSTIIKFTEPERDQIIEYFGNHNSN</sequence>
<name>A0A2I1HVC6_9GLOM</name>